<dbReference type="OrthoDB" id="6339047at2759"/>
<accession>A0A226DFL7</accession>
<evidence type="ECO:0000313" key="3">
    <source>
        <dbReference type="EMBL" id="OXA44003.1"/>
    </source>
</evidence>
<feature type="compositionally biased region" description="Basic residues" evidence="1">
    <location>
        <begin position="642"/>
        <end position="652"/>
    </location>
</feature>
<feature type="region of interest" description="Disordered" evidence="1">
    <location>
        <begin position="638"/>
        <end position="683"/>
    </location>
</feature>
<evidence type="ECO:0000256" key="2">
    <source>
        <dbReference type="SAM" id="Phobius"/>
    </source>
</evidence>
<name>A0A226DFL7_FOLCA</name>
<keyword evidence="2" id="KW-1133">Transmembrane helix</keyword>
<sequence length="683" mass="74973">MAGSKPRLLANGIGEGIGNIVYCVAFAVELWWIVESMLILPAPAYTLCSLYFFNFIMAAVLLFGLLVRQRKYLMSWTLMTVLSFFPEAGMVLFMSLYYWPGHKYEYGVIELVYWSIRAMFNIFGAVCVCSLYLTWRDEELILGRLHDLTLANVEVESQSVGSIFLSGGGGGGGNLSVLGRQQPYLGGGAGGGTLIRGGGHLIGDNLTLAALKGNGFGGTLKSKSMRTTTTFRDQVDVQLDVSLDVDVGVENYINCGGSGGNNVSASEKMRDDGVVVSDIHVDLGLNKCLEIDVVGLYTCRSKNGVLQLEHHDQRSPSLVGGGREPTDVSTRGRFWTIVAQWCRRIRLLCGVGGSQQLDQKNSLSLVSDFGGYGCGRSGETDLIVIRNGFISTSRTHLNTISPQTNNSNTALRASLLRMKSEFNPASLFDPASRKQRISELGIAGIGLEPPGQIPLHSNGPRSRSLWNVSNEDYWSRPPPSRPVSMGYVNYAHQLDQLNNYNNYHHHHHASDLDPLQYHIHYSPNKSSNLANMRSQSHTHLASVGTGGTLRANLNPLGQVNKNNKNYGGSNLFLTRSGGGGSGWEELRSFQQGRRAQSMNALNVNLISSLDMNTASPNTNATLFQQRYYGQNIMTGGNGGFMHSHHHPHHSTLQRREWSKSSVDDDDDDERDDGDVRSYQDIPL</sequence>
<dbReference type="AlphaFoldDB" id="A0A226DFL7"/>
<dbReference type="Proteomes" id="UP000198287">
    <property type="component" value="Unassembled WGS sequence"/>
</dbReference>
<comment type="caution">
    <text evidence="3">The sequence shown here is derived from an EMBL/GenBank/DDBJ whole genome shotgun (WGS) entry which is preliminary data.</text>
</comment>
<feature type="compositionally biased region" description="Acidic residues" evidence="1">
    <location>
        <begin position="663"/>
        <end position="672"/>
    </location>
</feature>
<protein>
    <submittedName>
        <fullName evidence="3">Uncharacterized protein</fullName>
    </submittedName>
</protein>
<keyword evidence="4" id="KW-1185">Reference proteome</keyword>
<keyword evidence="2" id="KW-0812">Transmembrane</keyword>
<feature type="transmembrane region" description="Helical" evidence="2">
    <location>
        <begin position="12"/>
        <end position="32"/>
    </location>
</feature>
<feature type="compositionally biased region" description="Basic and acidic residues" evidence="1">
    <location>
        <begin position="653"/>
        <end position="662"/>
    </location>
</feature>
<evidence type="ECO:0000256" key="1">
    <source>
        <dbReference type="SAM" id="MobiDB-lite"/>
    </source>
</evidence>
<gene>
    <name evidence="3" type="ORF">Fcan01_21154</name>
</gene>
<dbReference type="EMBL" id="LNIX01000020">
    <property type="protein sequence ID" value="OXA44003.1"/>
    <property type="molecule type" value="Genomic_DNA"/>
</dbReference>
<reference evidence="3 4" key="1">
    <citation type="submission" date="2015-12" db="EMBL/GenBank/DDBJ databases">
        <title>The genome of Folsomia candida.</title>
        <authorList>
            <person name="Faddeeva A."/>
            <person name="Derks M.F."/>
            <person name="Anvar Y."/>
            <person name="Smit S."/>
            <person name="Van Straalen N."/>
            <person name="Roelofs D."/>
        </authorList>
    </citation>
    <scope>NUCLEOTIDE SEQUENCE [LARGE SCALE GENOMIC DNA]</scope>
    <source>
        <strain evidence="3 4">VU population</strain>
        <tissue evidence="3">Whole body</tissue>
    </source>
</reference>
<proteinExistence type="predicted"/>
<organism evidence="3 4">
    <name type="scientific">Folsomia candida</name>
    <name type="common">Springtail</name>
    <dbReference type="NCBI Taxonomy" id="158441"/>
    <lineage>
        <taxon>Eukaryota</taxon>
        <taxon>Metazoa</taxon>
        <taxon>Ecdysozoa</taxon>
        <taxon>Arthropoda</taxon>
        <taxon>Hexapoda</taxon>
        <taxon>Collembola</taxon>
        <taxon>Entomobryomorpha</taxon>
        <taxon>Isotomoidea</taxon>
        <taxon>Isotomidae</taxon>
        <taxon>Proisotominae</taxon>
        <taxon>Folsomia</taxon>
    </lineage>
</organism>
<keyword evidence="2" id="KW-0472">Membrane</keyword>
<feature type="transmembrane region" description="Helical" evidence="2">
    <location>
        <begin position="78"/>
        <end position="99"/>
    </location>
</feature>
<feature type="transmembrane region" description="Helical" evidence="2">
    <location>
        <begin position="44"/>
        <end position="66"/>
    </location>
</feature>
<evidence type="ECO:0000313" key="4">
    <source>
        <dbReference type="Proteomes" id="UP000198287"/>
    </source>
</evidence>